<evidence type="ECO:0000313" key="1">
    <source>
        <dbReference type="EMBL" id="QTR47481.1"/>
    </source>
</evidence>
<proteinExistence type="predicted"/>
<accession>A0ABX7WVY4</accession>
<gene>
    <name evidence="1" type="ORF">J9253_05980</name>
</gene>
<evidence type="ECO:0000313" key="2">
    <source>
        <dbReference type="Proteomes" id="UP000672039"/>
    </source>
</evidence>
<dbReference type="Gene3D" id="3.40.50.300">
    <property type="entry name" value="P-loop containing nucleotide triphosphate hydrolases"/>
    <property type="match status" value="1"/>
</dbReference>
<reference evidence="1 2" key="1">
    <citation type="submission" date="2021-04" db="EMBL/GenBank/DDBJ databases">
        <title>Genomics, taxonomy and metabolism of representatives of sulfur bacteria of the genus Thiothrix: Thiothrix fructosivorans QT, Thiothrix unzii A1T and three new species, Thiothrix subterranea sp. nov., Thiothrix litoralis sp. nov. and 'Candidatus Thiothrix anitrata' sp. nov.</title>
        <authorList>
            <person name="Ravin N.V."/>
            <person name="Smolyakov D."/>
            <person name="Rudenko T.S."/>
            <person name="Mardanov A.V."/>
            <person name="Beletsky A.V."/>
            <person name="Markov N.D."/>
            <person name="Fomenkov A.I."/>
            <person name="Roberts R.J."/>
            <person name="Karnachuk O.V."/>
            <person name="Novikov A."/>
            <person name="Grabovich M.Y."/>
        </authorList>
    </citation>
    <scope>NUCLEOTIDE SEQUENCE [LARGE SCALE GENOMIC DNA]</scope>
    <source>
        <strain evidence="1 2">AS</strain>
    </source>
</reference>
<dbReference type="InterPro" id="IPR027417">
    <property type="entry name" value="P-loop_NTPase"/>
</dbReference>
<keyword evidence="2" id="KW-1185">Reference proteome</keyword>
<dbReference type="RefSeq" id="WP_210223748.1">
    <property type="nucleotide sequence ID" value="NZ_CP072801.1"/>
</dbReference>
<protein>
    <recommendedName>
        <fullName evidence="3">Terminase large subunit gp17-like C-terminal domain-containing protein</fullName>
    </recommendedName>
</protein>
<dbReference type="Proteomes" id="UP000672039">
    <property type="component" value="Chromosome"/>
</dbReference>
<name>A0ABX7WVY4_9GAMM</name>
<evidence type="ECO:0008006" key="3">
    <source>
        <dbReference type="Google" id="ProtNLM"/>
    </source>
</evidence>
<sequence>MKIRTKSGAIKPLVMNQAQRYLHDRLEEQLLRTHKVRALVLKGRQQGVSTYTEARYYWRVIHRKGVRAFILTHEQEATNNLFDMVSRYHENNLEMVKPATDASNARELIFGRLDSGYKVGTAGNKGVGRSSTIQFFHGSETAFWPHADEHAKGIMQAIPDQAGTEVVLESTANGLGNYFYQQCMAAQAGETDYQLVFIPWFWQQEYFSAVEAGFKRSEDEEELVGLHGLNDGQLVWRRKKIAELSVGGADGTHSFRQEYPCTVTEAFQVSDSKSLIKAVHVMAARVDDYRDTSAPLVMGVDPARFGKDSTAFVLRRGREIVATEKFQRLDTMEVVGRMLEWVRLHKPMKVFVDVGGLGAGVVDRARELGFDDLVTGIQFGQRAGNAVSYTNKRAEMWGLLNEWLQDAPVNIPDSDELHGDLTAPEYGYDSNGRLKLEDKDALQQRLGRSPDLGDALALTFAFPVARDEVRRSASVGSTSVRAAWA</sequence>
<dbReference type="Gene3D" id="3.30.420.240">
    <property type="match status" value="1"/>
</dbReference>
<dbReference type="EMBL" id="CP072801">
    <property type="protein sequence ID" value="QTR47481.1"/>
    <property type="molecule type" value="Genomic_DNA"/>
</dbReference>
<organism evidence="1 2">
    <name type="scientific">Thiothrix litoralis</name>
    <dbReference type="NCBI Taxonomy" id="2891210"/>
    <lineage>
        <taxon>Bacteria</taxon>
        <taxon>Pseudomonadati</taxon>
        <taxon>Pseudomonadota</taxon>
        <taxon>Gammaproteobacteria</taxon>
        <taxon>Thiotrichales</taxon>
        <taxon>Thiotrichaceae</taxon>
        <taxon>Thiothrix</taxon>
    </lineage>
</organism>